<dbReference type="SUPFAM" id="SSF46785">
    <property type="entry name" value="Winged helix' DNA-binding domain"/>
    <property type="match status" value="1"/>
</dbReference>
<dbReference type="Proteomes" id="UP000006637">
    <property type="component" value="Chromosome"/>
</dbReference>
<protein>
    <submittedName>
        <fullName evidence="5">Transcriptional regulator, GntR family</fullName>
    </submittedName>
</protein>
<dbReference type="InterPro" id="IPR036390">
    <property type="entry name" value="WH_DNA-bd_sf"/>
</dbReference>
<dbReference type="InterPro" id="IPR000524">
    <property type="entry name" value="Tscrpt_reg_HTH_GntR"/>
</dbReference>
<dbReference type="eggNOG" id="COG2188">
    <property type="taxonomic scope" value="Bacteria"/>
</dbReference>
<dbReference type="Pfam" id="PF00392">
    <property type="entry name" value="GntR"/>
    <property type="match status" value="1"/>
</dbReference>
<dbReference type="PhylomeDB" id="Q1AUT0"/>
<dbReference type="Gene3D" id="1.10.10.10">
    <property type="entry name" value="Winged helix-like DNA-binding domain superfamily/Winged helix DNA-binding domain"/>
    <property type="match status" value="1"/>
</dbReference>
<keyword evidence="6" id="KW-1185">Reference proteome</keyword>
<accession>Q1AUT0</accession>
<dbReference type="EMBL" id="CP000386">
    <property type="protein sequence ID" value="ABG04848.1"/>
    <property type="molecule type" value="Genomic_DNA"/>
</dbReference>
<evidence type="ECO:0000256" key="3">
    <source>
        <dbReference type="ARBA" id="ARBA00023163"/>
    </source>
</evidence>
<feature type="domain" description="HTH gntR-type" evidence="4">
    <location>
        <begin position="8"/>
        <end position="76"/>
    </location>
</feature>
<dbReference type="GO" id="GO:0003677">
    <property type="term" value="F:DNA binding"/>
    <property type="evidence" value="ECO:0007669"/>
    <property type="project" value="UniProtKB-KW"/>
</dbReference>
<gene>
    <name evidence="5" type="ordered locus">Rxyl_1898</name>
</gene>
<evidence type="ECO:0000313" key="6">
    <source>
        <dbReference type="Proteomes" id="UP000006637"/>
    </source>
</evidence>
<sequence length="263" mass="29621">MIDRADPTPLYKQIAEVIRQRVRSGQWPRHYKLKAEDKLAAEFGVSRGTLRQALQSLVEEGLLTQVQGRGTFVSAPSGDLPLAQRLVTMYEILAASGRDFVTEVLEQKIVRGPDKIRTLLDLPEDEQLFYIHRRRLVEGEPLVVMENYVRITLCPELAKVDFTSVPLFNAIENRCGLEIGWGQRAFAATTAGTKAELLRTEASEPVLYLEQVSYLANGEPFEYSDVWVRGGKLRITTVLSRATPNQMRELKPGRSKRKAPAPD</sequence>
<evidence type="ECO:0000259" key="4">
    <source>
        <dbReference type="PROSITE" id="PS50949"/>
    </source>
</evidence>
<dbReference type="SMART" id="SM00866">
    <property type="entry name" value="UTRA"/>
    <property type="match status" value="1"/>
</dbReference>
<dbReference type="PANTHER" id="PTHR44846">
    <property type="entry name" value="MANNOSYL-D-GLYCERATE TRANSPORT/METABOLISM SYSTEM REPRESSOR MNGR-RELATED"/>
    <property type="match status" value="1"/>
</dbReference>
<keyword evidence="2" id="KW-0238">DNA-binding</keyword>
<evidence type="ECO:0000256" key="1">
    <source>
        <dbReference type="ARBA" id="ARBA00023015"/>
    </source>
</evidence>
<dbReference type="PANTHER" id="PTHR44846:SF1">
    <property type="entry name" value="MANNOSYL-D-GLYCERATE TRANSPORT_METABOLISM SYSTEM REPRESSOR MNGR-RELATED"/>
    <property type="match status" value="1"/>
</dbReference>
<dbReference type="PROSITE" id="PS50949">
    <property type="entry name" value="HTH_GNTR"/>
    <property type="match status" value="1"/>
</dbReference>
<evidence type="ECO:0000313" key="5">
    <source>
        <dbReference type="EMBL" id="ABG04848.1"/>
    </source>
</evidence>
<dbReference type="InterPro" id="IPR011663">
    <property type="entry name" value="UTRA"/>
</dbReference>
<dbReference type="HOGENOM" id="CLU_063236_2_0_11"/>
<dbReference type="PRINTS" id="PR00035">
    <property type="entry name" value="HTHGNTR"/>
</dbReference>
<dbReference type="Pfam" id="PF07702">
    <property type="entry name" value="UTRA"/>
    <property type="match status" value="1"/>
</dbReference>
<dbReference type="KEGG" id="rxy:Rxyl_1898"/>
<dbReference type="SUPFAM" id="SSF64288">
    <property type="entry name" value="Chorismate lyase-like"/>
    <property type="match status" value="1"/>
</dbReference>
<dbReference type="SMART" id="SM00345">
    <property type="entry name" value="HTH_GNTR"/>
    <property type="match status" value="1"/>
</dbReference>
<name>Q1AUT0_RUBXD</name>
<dbReference type="InterPro" id="IPR028978">
    <property type="entry name" value="Chorismate_lyase_/UTRA_dom_sf"/>
</dbReference>
<dbReference type="Gene3D" id="3.40.1410.10">
    <property type="entry name" value="Chorismate lyase-like"/>
    <property type="match status" value="1"/>
</dbReference>
<dbReference type="AlphaFoldDB" id="Q1AUT0"/>
<dbReference type="CDD" id="cd07377">
    <property type="entry name" value="WHTH_GntR"/>
    <property type="match status" value="1"/>
</dbReference>
<keyword evidence="3" id="KW-0804">Transcription</keyword>
<dbReference type="InterPro" id="IPR036388">
    <property type="entry name" value="WH-like_DNA-bd_sf"/>
</dbReference>
<organism evidence="5 6">
    <name type="scientific">Rubrobacter xylanophilus (strain DSM 9941 / JCM 11954 / NBRC 16129 / PRD-1)</name>
    <dbReference type="NCBI Taxonomy" id="266117"/>
    <lineage>
        <taxon>Bacteria</taxon>
        <taxon>Bacillati</taxon>
        <taxon>Actinomycetota</taxon>
        <taxon>Rubrobacteria</taxon>
        <taxon>Rubrobacterales</taxon>
        <taxon>Rubrobacteraceae</taxon>
        <taxon>Rubrobacter</taxon>
    </lineage>
</organism>
<proteinExistence type="predicted"/>
<dbReference type="FunFam" id="1.10.10.10:FF:000079">
    <property type="entry name" value="GntR family transcriptional regulator"/>
    <property type="match status" value="1"/>
</dbReference>
<dbReference type="InterPro" id="IPR050679">
    <property type="entry name" value="Bact_HTH_transcr_reg"/>
</dbReference>
<dbReference type="GO" id="GO:0045892">
    <property type="term" value="P:negative regulation of DNA-templated transcription"/>
    <property type="evidence" value="ECO:0007669"/>
    <property type="project" value="TreeGrafter"/>
</dbReference>
<reference evidence="5 6" key="1">
    <citation type="submission" date="2006-06" db="EMBL/GenBank/DDBJ databases">
        <title>Complete sequence of Rubrobacter xylanophilus DSM 9941.</title>
        <authorList>
            <consortium name="US DOE Joint Genome Institute"/>
            <person name="Copeland A."/>
            <person name="Lucas S."/>
            <person name="Lapidus A."/>
            <person name="Barry K."/>
            <person name="Detter J.C."/>
            <person name="Glavina del Rio T."/>
            <person name="Hammon N."/>
            <person name="Israni S."/>
            <person name="Dalin E."/>
            <person name="Tice H."/>
            <person name="Pitluck S."/>
            <person name="Munk A.C."/>
            <person name="Brettin T."/>
            <person name="Bruce D."/>
            <person name="Han C."/>
            <person name="Tapia R."/>
            <person name="Gilna P."/>
            <person name="Schmutz J."/>
            <person name="Larimer F."/>
            <person name="Land M."/>
            <person name="Hauser L."/>
            <person name="Kyrpides N."/>
            <person name="Lykidis A."/>
            <person name="da Costa M.S."/>
            <person name="Rainey F.A."/>
            <person name="Empadinhas N."/>
            <person name="Jolivet E."/>
            <person name="Battista J.R."/>
            <person name="Richardson P."/>
        </authorList>
    </citation>
    <scope>NUCLEOTIDE SEQUENCE [LARGE SCALE GENOMIC DNA]</scope>
    <source>
        <strain evidence="6">DSM 9941 / NBRC 16129 / PRD-1</strain>
    </source>
</reference>
<keyword evidence="1" id="KW-0805">Transcription regulation</keyword>
<evidence type="ECO:0000256" key="2">
    <source>
        <dbReference type="ARBA" id="ARBA00023125"/>
    </source>
</evidence>
<dbReference type="STRING" id="266117.Rxyl_1898"/>
<dbReference type="GO" id="GO:0003700">
    <property type="term" value="F:DNA-binding transcription factor activity"/>
    <property type="evidence" value="ECO:0007669"/>
    <property type="project" value="InterPro"/>
</dbReference>